<feature type="domain" description="EGF-like" evidence="3">
    <location>
        <begin position="55"/>
        <end position="91"/>
    </location>
</feature>
<dbReference type="PANTHER" id="PTHR24033">
    <property type="entry name" value="EGF-LIKE DOMAIN-CONTAINING PROTEIN"/>
    <property type="match status" value="1"/>
</dbReference>
<comment type="caution">
    <text evidence="1">Lacks conserved residue(s) required for the propagation of feature annotation.</text>
</comment>
<dbReference type="PANTHER" id="PTHR24033:SF151">
    <property type="entry name" value="NOTCH 2"/>
    <property type="match status" value="1"/>
</dbReference>
<keyword evidence="2" id="KW-0472">Membrane</keyword>
<sequence>MNSRYECYCKDGYTGSNCRSICQTVTCPQNSQCHLMDNNKYQCVCNDGYAGPSCQSTCLLSGCPENAECILTMNSQYECVCKEGYTGYSCQKVNIGQGDIRSEWQLQGNVGHEQNNINASTIVAFLVMIMLLMLVIIGLVVYAIYQNKKYLWSSTHKSDDGDNLECQAFPMLSDQSQYAH</sequence>
<feature type="disulfide bond" evidence="1">
    <location>
        <begin position="9"/>
        <end position="18"/>
    </location>
</feature>
<accession>A0AAV2RUS1</accession>
<dbReference type="AlphaFoldDB" id="A0AAV2RUS1"/>
<keyword evidence="5" id="KW-1185">Reference proteome</keyword>
<dbReference type="SUPFAM" id="SSF57184">
    <property type="entry name" value="Growth factor receptor domain"/>
    <property type="match status" value="1"/>
</dbReference>
<proteinExistence type="predicted"/>
<dbReference type="EMBL" id="CAXKWB010034777">
    <property type="protein sequence ID" value="CAL4145401.1"/>
    <property type="molecule type" value="Genomic_DNA"/>
</dbReference>
<keyword evidence="1" id="KW-1015">Disulfide bond</keyword>
<dbReference type="Gene3D" id="2.10.25.10">
    <property type="entry name" value="Laminin"/>
    <property type="match status" value="2"/>
</dbReference>
<feature type="domain" description="EGF-like" evidence="3">
    <location>
        <begin position="1"/>
        <end position="19"/>
    </location>
</feature>
<dbReference type="PROSITE" id="PS00022">
    <property type="entry name" value="EGF_1"/>
    <property type="match status" value="1"/>
</dbReference>
<evidence type="ECO:0000313" key="5">
    <source>
        <dbReference type="Proteomes" id="UP001497623"/>
    </source>
</evidence>
<evidence type="ECO:0000256" key="1">
    <source>
        <dbReference type="PROSITE-ProRule" id="PRU00076"/>
    </source>
</evidence>
<feature type="transmembrane region" description="Helical" evidence="2">
    <location>
        <begin position="122"/>
        <end position="145"/>
    </location>
</feature>
<evidence type="ECO:0000256" key="2">
    <source>
        <dbReference type="SAM" id="Phobius"/>
    </source>
</evidence>
<keyword evidence="1" id="KW-0245">EGF-like domain</keyword>
<feature type="disulfide bond" evidence="1">
    <location>
        <begin position="81"/>
        <end position="90"/>
    </location>
</feature>
<dbReference type="SMART" id="SM00181">
    <property type="entry name" value="EGF"/>
    <property type="match status" value="2"/>
</dbReference>
<dbReference type="InterPro" id="IPR000742">
    <property type="entry name" value="EGF"/>
</dbReference>
<keyword evidence="2" id="KW-0812">Transmembrane</keyword>
<evidence type="ECO:0000259" key="3">
    <source>
        <dbReference type="PROSITE" id="PS50026"/>
    </source>
</evidence>
<dbReference type="CDD" id="cd00054">
    <property type="entry name" value="EGF_CA"/>
    <property type="match status" value="1"/>
</dbReference>
<evidence type="ECO:0000313" key="4">
    <source>
        <dbReference type="EMBL" id="CAL4145401.1"/>
    </source>
</evidence>
<protein>
    <recommendedName>
        <fullName evidence="3">EGF-like domain-containing protein</fullName>
    </recommendedName>
</protein>
<dbReference type="PROSITE" id="PS01186">
    <property type="entry name" value="EGF_2"/>
    <property type="match status" value="1"/>
</dbReference>
<dbReference type="InterPro" id="IPR051830">
    <property type="entry name" value="NOTCH_homolog"/>
</dbReference>
<organism evidence="4 5">
    <name type="scientific">Meganyctiphanes norvegica</name>
    <name type="common">Northern krill</name>
    <name type="synonym">Thysanopoda norvegica</name>
    <dbReference type="NCBI Taxonomy" id="48144"/>
    <lineage>
        <taxon>Eukaryota</taxon>
        <taxon>Metazoa</taxon>
        <taxon>Ecdysozoa</taxon>
        <taxon>Arthropoda</taxon>
        <taxon>Crustacea</taxon>
        <taxon>Multicrustacea</taxon>
        <taxon>Malacostraca</taxon>
        <taxon>Eumalacostraca</taxon>
        <taxon>Eucarida</taxon>
        <taxon>Euphausiacea</taxon>
        <taxon>Euphausiidae</taxon>
        <taxon>Meganyctiphanes</taxon>
    </lineage>
</organism>
<gene>
    <name evidence="4" type="ORF">MNOR_LOCUS29664</name>
</gene>
<comment type="caution">
    <text evidence="4">The sequence shown here is derived from an EMBL/GenBank/DDBJ whole genome shotgun (WGS) entry which is preliminary data.</text>
</comment>
<reference evidence="4 5" key="1">
    <citation type="submission" date="2024-05" db="EMBL/GenBank/DDBJ databases">
        <authorList>
            <person name="Wallberg A."/>
        </authorList>
    </citation>
    <scope>NUCLEOTIDE SEQUENCE [LARGE SCALE GENOMIC DNA]</scope>
</reference>
<name>A0AAV2RUS1_MEGNR</name>
<dbReference type="InterPro" id="IPR009030">
    <property type="entry name" value="Growth_fac_rcpt_cys_sf"/>
</dbReference>
<dbReference type="Proteomes" id="UP001497623">
    <property type="component" value="Unassembled WGS sequence"/>
</dbReference>
<dbReference type="PROSITE" id="PS50026">
    <property type="entry name" value="EGF_3"/>
    <property type="match status" value="2"/>
</dbReference>
<keyword evidence="2" id="KW-1133">Transmembrane helix</keyword>